<dbReference type="RefSeq" id="WP_094015824.1">
    <property type="nucleotide sequence ID" value="NZ_NMQW01000022.1"/>
</dbReference>
<dbReference type="GO" id="GO:0015833">
    <property type="term" value="P:peptide transport"/>
    <property type="evidence" value="ECO:0007669"/>
    <property type="project" value="TreeGrafter"/>
</dbReference>
<protein>
    <submittedName>
        <fullName evidence="6">Peptide ABC transporter substrate-binding protein</fullName>
    </submittedName>
</protein>
<dbReference type="Gene3D" id="3.40.190.10">
    <property type="entry name" value="Periplasmic binding protein-like II"/>
    <property type="match status" value="1"/>
</dbReference>
<organism evidence="6 7">
    <name type="scientific">Paenibacillus rigui</name>
    <dbReference type="NCBI Taxonomy" id="554312"/>
    <lineage>
        <taxon>Bacteria</taxon>
        <taxon>Bacillati</taxon>
        <taxon>Bacillota</taxon>
        <taxon>Bacilli</taxon>
        <taxon>Bacillales</taxon>
        <taxon>Paenibacillaceae</taxon>
        <taxon>Paenibacillus</taxon>
    </lineage>
</organism>
<evidence type="ECO:0000313" key="7">
    <source>
        <dbReference type="Proteomes" id="UP000215509"/>
    </source>
</evidence>
<dbReference type="InterPro" id="IPR039424">
    <property type="entry name" value="SBP_5"/>
</dbReference>
<dbReference type="OrthoDB" id="9796817at2"/>
<keyword evidence="3" id="KW-0732">Signal</keyword>
<evidence type="ECO:0000313" key="6">
    <source>
        <dbReference type="EMBL" id="OXM85463.1"/>
    </source>
</evidence>
<feature type="domain" description="Solute-binding protein family 5" evidence="5">
    <location>
        <begin position="74"/>
        <end position="426"/>
    </location>
</feature>
<keyword evidence="2" id="KW-0813">Transport</keyword>
<evidence type="ECO:0000256" key="2">
    <source>
        <dbReference type="ARBA" id="ARBA00022448"/>
    </source>
</evidence>
<dbReference type="PIRSF" id="PIRSF002741">
    <property type="entry name" value="MppA"/>
    <property type="match status" value="1"/>
</dbReference>
<evidence type="ECO:0000256" key="3">
    <source>
        <dbReference type="ARBA" id="ARBA00022729"/>
    </source>
</evidence>
<dbReference type="GO" id="GO:0043190">
    <property type="term" value="C:ATP-binding cassette (ABC) transporter complex"/>
    <property type="evidence" value="ECO:0007669"/>
    <property type="project" value="InterPro"/>
</dbReference>
<comment type="caution">
    <text evidence="6">The sequence shown here is derived from an EMBL/GenBank/DDBJ whole genome shotgun (WGS) entry which is preliminary data.</text>
</comment>
<keyword evidence="7" id="KW-1185">Reference proteome</keyword>
<dbReference type="CDD" id="cd08498">
    <property type="entry name" value="PBP2_NikA_DppA_OppA_like_2"/>
    <property type="match status" value="1"/>
</dbReference>
<accession>A0A229UQ14</accession>
<dbReference type="InterPro" id="IPR030678">
    <property type="entry name" value="Peptide/Ni-bd"/>
</dbReference>
<evidence type="ECO:0000259" key="5">
    <source>
        <dbReference type="Pfam" id="PF00496"/>
    </source>
</evidence>
<dbReference type="GO" id="GO:0042597">
    <property type="term" value="C:periplasmic space"/>
    <property type="evidence" value="ECO:0007669"/>
    <property type="project" value="UniProtKB-ARBA"/>
</dbReference>
<evidence type="ECO:0000256" key="1">
    <source>
        <dbReference type="ARBA" id="ARBA00005695"/>
    </source>
</evidence>
<proteinExistence type="inferred from homology"/>
<dbReference type="Pfam" id="PF00496">
    <property type="entry name" value="SBP_bac_5"/>
    <property type="match status" value="1"/>
</dbReference>
<feature type="region of interest" description="Disordered" evidence="4">
    <location>
        <begin position="7"/>
        <end position="28"/>
    </location>
</feature>
<dbReference type="SUPFAM" id="SSF53850">
    <property type="entry name" value="Periplasmic binding protein-like II"/>
    <property type="match status" value="1"/>
</dbReference>
<dbReference type="AlphaFoldDB" id="A0A229UQ14"/>
<gene>
    <name evidence="6" type="ORF">CF651_15635</name>
</gene>
<reference evidence="6 7" key="1">
    <citation type="submission" date="2017-07" db="EMBL/GenBank/DDBJ databases">
        <title>Genome sequencing and assembly of Paenibacillus rigui.</title>
        <authorList>
            <person name="Mayilraj S."/>
        </authorList>
    </citation>
    <scope>NUCLEOTIDE SEQUENCE [LARGE SCALE GENOMIC DNA]</scope>
    <source>
        <strain evidence="6 7">JCM 16352</strain>
    </source>
</reference>
<dbReference type="PANTHER" id="PTHR30290:SF9">
    <property type="entry name" value="OLIGOPEPTIDE-BINDING PROTEIN APPA"/>
    <property type="match status" value="1"/>
</dbReference>
<comment type="similarity">
    <text evidence="1">Belongs to the bacterial solute-binding protein 5 family.</text>
</comment>
<dbReference type="Gene3D" id="3.10.105.10">
    <property type="entry name" value="Dipeptide-binding Protein, Domain 3"/>
    <property type="match status" value="1"/>
</dbReference>
<dbReference type="Gene3D" id="3.90.76.10">
    <property type="entry name" value="Dipeptide-binding Protein, Domain 1"/>
    <property type="match status" value="1"/>
</dbReference>
<dbReference type="GO" id="GO:1904680">
    <property type="term" value="F:peptide transmembrane transporter activity"/>
    <property type="evidence" value="ECO:0007669"/>
    <property type="project" value="TreeGrafter"/>
</dbReference>
<evidence type="ECO:0000256" key="4">
    <source>
        <dbReference type="SAM" id="MobiDB-lite"/>
    </source>
</evidence>
<sequence>MLVIAGCSGGAGKQDAAGQPSKAADSGSEKVLTIANATDIESFDPQNNNNTQSEAVLVNMFDYLLKNDSSQKKVPGLATSWEKVNDTTWRFKLRQGVKFHNGDPFTAADVKFTFERLSKDAKLKQNTYYKNLKEINIIDDFTVEFVTNGPDPLILNRLSRMGADILPSKYIQEKGIDAFMKEPVGTGPYKFAQWQKDNRVELVKNADYFGGTPKWDKVAFRVIPEASTRVSELLTNGIDIASGVPTTDMKRIQGVNNMKVEQATIQRVLHLIMRTTPGSVTADPKVREAVDLAINDKEIVDSIAGGAGIPTRTSVTPGNFGADPSLYNQFLYDKEKAKALLKEAGYANGGPKVTFSAQVQYKEIAEVAAAMLTEVGFQVNLDILEASKFSEKLNSKKFNELFLLGVGNSLFDASNNYNRFKFENAKGETDYNNPEVEQLLQAADKNMNPEDREKQYQKVQQIFAVDRPTIYLYQLKGNYGIGPKVDYKPRLDEMYFAEEIAPAKS</sequence>
<name>A0A229UQ14_9BACL</name>
<dbReference type="PANTHER" id="PTHR30290">
    <property type="entry name" value="PERIPLASMIC BINDING COMPONENT OF ABC TRANSPORTER"/>
    <property type="match status" value="1"/>
</dbReference>
<dbReference type="InterPro" id="IPR000914">
    <property type="entry name" value="SBP_5_dom"/>
</dbReference>
<dbReference type="EMBL" id="NMQW01000022">
    <property type="protein sequence ID" value="OXM85463.1"/>
    <property type="molecule type" value="Genomic_DNA"/>
</dbReference>
<dbReference type="Proteomes" id="UP000215509">
    <property type="component" value="Unassembled WGS sequence"/>
</dbReference>